<feature type="domain" description="AAA+ ATPase" evidence="2">
    <location>
        <begin position="278"/>
        <end position="397"/>
    </location>
</feature>
<organism evidence="3 4">
    <name type="scientific">Trichosporon asahii var. asahii (strain CBS 8904)</name>
    <name type="common">Yeast</name>
    <dbReference type="NCBI Taxonomy" id="1220162"/>
    <lineage>
        <taxon>Eukaryota</taxon>
        <taxon>Fungi</taxon>
        <taxon>Dikarya</taxon>
        <taxon>Basidiomycota</taxon>
        <taxon>Agaricomycotina</taxon>
        <taxon>Tremellomycetes</taxon>
        <taxon>Trichosporonales</taxon>
        <taxon>Trichosporonaceae</taxon>
        <taxon>Trichosporon</taxon>
    </lineage>
</organism>
<keyword evidence="3" id="KW-0645">Protease</keyword>
<gene>
    <name evidence="3" type="ORF">A1Q2_04006</name>
</gene>
<dbReference type="InterPro" id="IPR027417">
    <property type="entry name" value="P-loop_NTPase"/>
</dbReference>
<dbReference type="GO" id="GO:0016887">
    <property type="term" value="F:ATP hydrolysis activity"/>
    <property type="evidence" value="ECO:0007669"/>
    <property type="project" value="InterPro"/>
</dbReference>
<evidence type="ECO:0000259" key="2">
    <source>
        <dbReference type="SMART" id="SM00382"/>
    </source>
</evidence>
<keyword evidence="4" id="KW-1185">Reference proteome</keyword>
<evidence type="ECO:0000313" key="3">
    <source>
        <dbReference type="EMBL" id="EKD01635.1"/>
    </source>
</evidence>
<dbReference type="EMBL" id="AMBO01000312">
    <property type="protein sequence ID" value="EKD01635.1"/>
    <property type="molecule type" value="Genomic_DNA"/>
</dbReference>
<dbReference type="HOGENOM" id="CLU_573884_0_0_1"/>
<keyword evidence="3" id="KW-0378">Hydrolase</keyword>
<comment type="caution">
    <text evidence="3">The sequence shown here is derived from an EMBL/GenBank/DDBJ whole genome shotgun (WGS) entry which is preliminary data.</text>
</comment>
<dbReference type="InterPro" id="IPR003959">
    <property type="entry name" value="ATPase_AAA_core"/>
</dbReference>
<dbReference type="eggNOG" id="KOG0734">
    <property type="taxonomic scope" value="Eukaryota"/>
</dbReference>
<dbReference type="SUPFAM" id="SSF52540">
    <property type="entry name" value="P-loop containing nucleoside triphosphate hydrolases"/>
    <property type="match status" value="1"/>
</dbReference>
<dbReference type="InterPro" id="IPR050747">
    <property type="entry name" value="Mitochondrial_chaperone_BCS1"/>
</dbReference>
<evidence type="ECO:0000256" key="1">
    <source>
        <dbReference type="ARBA" id="ARBA00007448"/>
    </source>
</evidence>
<comment type="similarity">
    <text evidence="1">Belongs to the AAA ATPase family. BCS1 subfamily.</text>
</comment>
<accession>K1VCI8</accession>
<protein>
    <submittedName>
        <fullName evidence="3">ATP-dependent Zn protease</fullName>
    </submittedName>
</protein>
<dbReference type="SMART" id="SM00382">
    <property type="entry name" value="AAA"/>
    <property type="match status" value="1"/>
</dbReference>
<dbReference type="CDD" id="cd19481">
    <property type="entry name" value="RecA-like_protease"/>
    <property type="match status" value="1"/>
</dbReference>
<dbReference type="Pfam" id="PF00004">
    <property type="entry name" value="AAA"/>
    <property type="match status" value="1"/>
</dbReference>
<sequence length="476" mass="53531">MLAFFLIVLAAVHAAQIPFFEDSHDRKPGAPEEIFIKQFSALSGNTGVALQSRLEALYANSTVLTTQTPFDLLAFADESGLKLRQRRDLAWLTLRGYSAGRSNPEDDDDLGAPGQAAQMARMARQAGHARAPEIKLGVLDAQEEGEDSIGNDKSNEAIFDSVHMAAWELRWEDTDMLVIVAQFAQGFSFVTQWHLVSPHASAADSLFATVAKATSAHPDVVWVFDRGWWEPSKDLWRDVRRSSWDDVILDADFKKNLREDYTGFLKGRKTYKELGVPWKRGLIFLGPPGNGKTSALKAIMGEVGVPSLYVRSVRTQENLATIFKGARDMAPCLLIFEDLDSMIDDDNRSYFLNEVDGMDSNDGLLMIATTNHFDRLDPGLSNRPSRFDRKYQRRDYAVYWQKKLKGVSGIEFPNALLDEFAAKTSRFSFAYMKEAFVSSLLAIAGDDKNKGDKHFPQRLMREVKHLRKEIDDGEEE</sequence>
<dbReference type="Gene3D" id="3.40.50.300">
    <property type="entry name" value="P-loop containing nucleotide triphosphate hydrolases"/>
    <property type="match status" value="1"/>
</dbReference>
<dbReference type="AlphaFoldDB" id="K1VCI8"/>
<dbReference type="InterPro" id="IPR003593">
    <property type="entry name" value="AAA+_ATPase"/>
</dbReference>
<reference evidence="3 4" key="1">
    <citation type="journal article" date="2012" name="Eukaryot. Cell">
        <title>Genome sequence of the Trichosporon asahii environmental strain CBS 8904.</title>
        <authorList>
            <person name="Yang R.Y."/>
            <person name="Li H.T."/>
            <person name="Zhu H."/>
            <person name="Zhou G.P."/>
            <person name="Wang M."/>
            <person name="Wang L."/>
        </authorList>
    </citation>
    <scope>NUCLEOTIDE SEQUENCE [LARGE SCALE GENOMIC DNA]</scope>
    <source>
        <strain evidence="3 4">CBS 8904</strain>
    </source>
</reference>
<dbReference type="GO" id="GO:0005524">
    <property type="term" value="F:ATP binding"/>
    <property type="evidence" value="ECO:0007669"/>
    <property type="project" value="InterPro"/>
</dbReference>
<evidence type="ECO:0000313" key="4">
    <source>
        <dbReference type="Proteomes" id="UP000006757"/>
    </source>
</evidence>
<dbReference type="OrthoDB" id="2115716at2759"/>
<dbReference type="Proteomes" id="UP000006757">
    <property type="component" value="Unassembled WGS sequence"/>
</dbReference>
<proteinExistence type="inferred from homology"/>
<dbReference type="GO" id="GO:0006508">
    <property type="term" value="P:proteolysis"/>
    <property type="evidence" value="ECO:0007669"/>
    <property type="project" value="UniProtKB-KW"/>
</dbReference>
<dbReference type="InParanoid" id="K1VCI8"/>
<name>K1VCI8_TRIAC</name>
<dbReference type="STRING" id="1220162.K1VCI8"/>
<dbReference type="OMA" id="PFFEDSH"/>
<dbReference type="PANTHER" id="PTHR23070">
    <property type="entry name" value="BCS1 AAA-TYPE ATPASE"/>
    <property type="match status" value="1"/>
</dbReference>
<dbReference type="GO" id="GO:0008233">
    <property type="term" value="F:peptidase activity"/>
    <property type="evidence" value="ECO:0007669"/>
    <property type="project" value="UniProtKB-KW"/>
</dbReference>